<evidence type="ECO:0000256" key="1">
    <source>
        <dbReference type="SAM" id="Phobius"/>
    </source>
</evidence>
<dbReference type="Proteomes" id="UP000256977">
    <property type="component" value="Unassembled WGS sequence"/>
</dbReference>
<feature type="transmembrane region" description="Helical" evidence="1">
    <location>
        <begin position="6"/>
        <end position="26"/>
    </location>
</feature>
<comment type="caution">
    <text evidence="2">The sequence shown here is derived from an EMBL/GenBank/DDBJ whole genome shotgun (WGS) entry which is preliminary data.</text>
</comment>
<keyword evidence="1" id="KW-0812">Transmembrane</keyword>
<feature type="transmembrane region" description="Helical" evidence="1">
    <location>
        <begin position="47"/>
        <end position="73"/>
    </location>
</feature>
<proteinExistence type="predicted"/>
<keyword evidence="1" id="KW-0472">Membrane</keyword>
<protein>
    <submittedName>
        <fullName evidence="2">Uncharacterized protein</fullName>
    </submittedName>
</protein>
<evidence type="ECO:0000313" key="3">
    <source>
        <dbReference type="Proteomes" id="UP000256977"/>
    </source>
</evidence>
<organism evidence="2 3">
    <name type="scientific">Cohnella phaseoli</name>
    <dbReference type="NCBI Taxonomy" id="456490"/>
    <lineage>
        <taxon>Bacteria</taxon>
        <taxon>Bacillati</taxon>
        <taxon>Bacillota</taxon>
        <taxon>Bacilli</taxon>
        <taxon>Bacillales</taxon>
        <taxon>Paenibacillaceae</taxon>
        <taxon>Cohnella</taxon>
    </lineage>
</organism>
<dbReference type="EMBL" id="QRDZ01000029">
    <property type="protein sequence ID" value="RED60701.1"/>
    <property type="molecule type" value="Genomic_DNA"/>
</dbReference>
<gene>
    <name evidence="2" type="ORF">DFP98_129114</name>
</gene>
<evidence type="ECO:0000313" key="2">
    <source>
        <dbReference type="EMBL" id="RED60701.1"/>
    </source>
</evidence>
<sequence length="76" mass="8285">MYALLGILGAAACIYGLVGSIVILRNQQRKAGEMDKDASLTQVKHPVLANPIFLLYVVIPVLTIVIAMVWIFITES</sequence>
<reference evidence="2 3" key="1">
    <citation type="submission" date="2018-07" db="EMBL/GenBank/DDBJ databases">
        <title>Genomic Encyclopedia of Type Strains, Phase III (KMG-III): the genomes of soil and plant-associated and newly described type strains.</title>
        <authorList>
            <person name="Whitman W."/>
        </authorList>
    </citation>
    <scope>NUCLEOTIDE SEQUENCE [LARGE SCALE GENOMIC DNA]</scope>
    <source>
        <strain evidence="2 3">CECT 7287</strain>
    </source>
</reference>
<keyword evidence="3" id="KW-1185">Reference proteome</keyword>
<dbReference type="AlphaFoldDB" id="A0A3D9IG87"/>
<accession>A0A3D9IG87</accession>
<name>A0A3D9IG87_9BACL</name>
<keyword evidence="1" id="KW-1133">Transmembrane helix</keyword>
<dbReference type="RefSeq" id="WP_116064135.1">
    <property type="nucleotide sequence ID" value="NZ_QRDZ01000029.1"/>
</dbReference>